<proteinExistence type="predicted"/>
<comment type="caution">
    <text evidence="1">The sequence shown here is derived from an EMBL/GenBank/DDBJ whole genome shotgun (WGS) entry which is preliminary data.</text>
</comment>
<sequence length="100" mass="11462">MEFIQNHGPKTKKVNSFPVLASSIPPGRPICFVRLDRRSFNTFLTVRRTVLNSLCNTSSLSERLFSSSGYQVWNRINTISPEKGEKMMFIDKNETFCAEL</sequence>
<dbReference type="AlphaFoldDB" id="A0A3M7SJ23"/>
<reference evidence="1 2" key="1">
    <citation type="journal article" date="2018" name="Sci. Rep.">
        <title>Genomic signatures of local adaptation to the degree of environmental predictability in rotifers.</title>
        <authorList>
            <person name="Franch-Gras L."/>
            <person name="Hahn C."/>
            <person name="Garcia-Roger E.M."/>
            <person name="Carmona M.J."/>
            <person name="Serra M."/>
            <person name="Gomez A."/>
        </authorList>
    </citation>
    <scope>NUCLEOTIDE SEQUENCE [LARGE SCALE GENOMIC DNA]</scope>
    <source>
        <strain evidence="1">HYR1</strain>
    </source>
</reference>
<evidence type="ECO:0008006" key="3">
    <source>
        <dbReference type="Google" id="ProtNLM"/>
    </source>
</evidence>
<keyword evidence="2" id="KW-1185">Reference proteome</keyword>
<organism evidence="1 2">
    <name type="scientific">Brachionus plicatilis</name>
    <name type="common">Marine rotifer</name>
    <name type="synonym">Brachionus muelleri</name>
    <dbReference type="NCBI Taxonomy" id="10195"/>
    <lineage>
        <taxon>Eukaryota</taxon>
        <taxon>Metazoa</taxon>
        <taxon>Spiralia</taxon>
        <taxon>Gnathifera</taxon>
        <taxon>Rotifera</taxon>
        <taxon>Eurotatoria</taxon>
        <taxon>Monogononta</taxon>
        <taxon>Pseudotrocha</taxon>
        <taxon>Ploima</taxon>
        <taxon>Brachionidae</taxon>
        <taxon>Brachionus</taxon>
    </lineage>
</organism>
<evidence type="ECO:0000313" key="1">
    <source>
        <dbReference type="EMBL" id="RNA35773.1"/>
    </source>
</evidence>
<gene>
    <name evidence="1" type="ORF">BpHYR1_004513</name>
</gene>
<evidence type="ECO:0000313" key="2">
    <source>
        <dbReference type="Proteomes" id="UP000276133"/>
    </source>
</evidence>
<accession>A0A3M7SJ23</accession>
<name>A0A3M7SJ23_BRAPC</name>
<dbReference type="Proteomes" id="UP000276133">
    <property type="component" value="Unassembled WGS sequence"/>
</dbReference>
<dbReference type="EMBL" id="REGN01001287">
    <property type="protein sequence ID" value="RNA35773.1"/>
    <property type="molecule type" value="Genomic_DNA"/>
</dbReference>
<protein>
    <recommendedName>
        <fullName evidence="3">HAT C-terminal dimerisation domain-containing protein</fullName>
    </recommendedName>
</protein>